<dbReference type="OrthoDB" id="5196115at2"/>
<feature type="transmembrane region" description="Helical" evidence="1">
    <location>
        <begin position="45"/>
        <end position="68"/>
    </location>
</feature>
<organism evidence="2 3">
    <name type="scientific">Glycomyces sambucus</name>
    <dbReference type="NCBI Taxonomy" id="380244"/>
    <lineage>
        <taxon>Bacteria</taxon>
        <taxon>Bacillati</taxon>
        <taxon>Actinomycetota</taxon>
        <taxon>Actinomycetes</taxon>
        <taxon>Glycomycetales</taxon>
        <taxon>Glycomycetaceae</taxon>
        <taxon>Glycomyces</taxon>
    </lineage>
</organism>
<keyword evidence="1" id="KW-0472">Membrane</keyword>
<evidence type="ECO:0000256" key="1">
    <source>
        <dbReference type="SAM" id="Phobius"/>
    </source>
</evidence>
<dbReference type="RefSeq" id="WP_091046875.1">
    <property type="nucleotide sequence ID" value="NZ_FNGF01000002.1"/>
</dbReference>
<evidence type="ECO:0000313" key="2">
    <source>
        <dbReference type="EMBL" id="SDK90804.1"/>
    </source>
</evidence>
<name>A0A1G9FQY1_9ACTN</name>
<reference evidence="3" key="1">
    <citation type="submission" date="2016-10" db="EMBL/GenBank/DDBJ databases">
        <authorList>
            <person name="Varghese N."/>
            <person name="Submissions S."/>
        </authorList>
    </citation>
    <scope>NUCLEOTIDE SEQUENCE [LARGE SCALE GENOMIC DNA]</scope>
    <source>
        <strain evidence="3">CGMCC 4.3147</strain>
    </source>
</reference>
<evidence type="ECO:0000313" key="3">
    <source>
        <dbReference type="Proteomes" id="UP000198662"/>
    </source>
</evidence>
<feature type="transmembrane region" description="Helical" evidence="1">
    <location>
        <begin position="20"/>
        <end position="39"/>
    </location>
</feature>
<sequence length="73" mass="7804">MNDQPTAHPSQYTAGSHYKLTTTALWIGLVGGSLFNIALQSVGLWFLALPFGLIALASVVGLVARAIVSRKHR</sequence>
<proteinExistence type="predicted"/>
<dbReference type="EMBL" id="FNGF01000002">
    <property type="protein sequence ID" value="SDK90804.1"/>
    <property type="molecule type" value="Genomic_DNA"/>
</dbReference>
<gene>
    <name evidence="2" type="ORF">SAMN05216298_1970</name>
</gene>
<keyword evidence="1" id="KW-0812">Transmembrane</keyword>
<dbReference type="AlphaFoldDB" id="A0A1G9FQY1"/>
<protein>
    <submittedName>
        <fullName evidence="2">Uncharacterized protein</fullName>
    </submittedName>
</protein>
<accession>A0A1G9FQY1</accession>
<dbReference type="Proteomes" id="UP000198662">
    <property type="component" value="Unassembled WGS sequence"/>
</dbReference>
<keyword evidence="3" id="KW-1185">Reference proteome</keyword>
<keyword evidence="1" id="KW-1133">Transmembrane helix</keyword>